<dbReference type="GeneID" id="80399415"/>
<name>A0A8S5L1E8_9VIRU</name>
<dbReference type="KEGG" id="vg:80399415"/>
<keyword evidence="2" id="KW-1185">Reference proteome</keyword>
<protein>
    <submittedName>
        <fullName evidence="1">Maturation protein</fullName>
    </submittedName>
</protein>
<evidence type="ECO:0000313" key="2">
    <source>
        <dbReference type="Proteomes" id="UP000677669"/>
    </source>
</evidence>
<proteinExistence type="predicted"/>
<evidence type="ECO:0000313" key="1">
    <source>
        <dbReference type="EMBL" id="DAD51173.1"/>
    </source>
</evidence>
<reference evidence="1" key="1">
    <citation type="submission" date="2020-09" db="EMBL/GenBank/DDBJ databases">
        <title>Leviviricetes taxonomy.</title>
        <authorList>
            <person name="Stockdale S.R."/>
            <person name="Callanan J."/>
            <person name="Adriaenssens E.M."/>
            <person name="Kuhn J.H."/>
            <person name="Rumnieks J."/>
            <person name="Shkoporov A."/>
            <person name="Draper L.A."/>
            <person name="Ross P."/>
            <person name="Hill C."/>
        </authorList>
    </citation>
    <scope>NUCLEOTIDE SEQUENCE</scope>
</reference>
<dbReference type="Proteomes" id="UP000677669">
    <property type="component" value="Segment"/>
</dbReference>
<gene>
    <name evidence="1" type="primary">SRR7976325_4_1</name>
</gene>
<dbReference type="RefSeq" id="YP_010770177.1">
    <property type="nucleotide sequence ID" value="NC_074187.1"/>
</dbReference>
<organism evidence="1 2">
    <name type="scientific">ssRNA phage SRR7976325_4</name>
    <dbReference type="NCBI Taxonomy" id="2786719"/>
    <lineage>
        <taxon>Viruses</taxon>
        <taxon>Riboviria</taxon>
        <taxon>Orthornavirae</taxon>
        <taxon>Lenarviricota</taxon>
        <taxon>Leviviricetes</taxon>
        <taxon>Timlovirales</taxon>
        <taxon>Blumeviridae</taxon>
        <taxon>Kerishovirus</taxon>
        <taxon>Kerishovirus limenecus</taxon>
    </lineage>
</organism>
<feature type="non-terminal residue" evidence="1">
    <location>
        <position position="1"/>
    </location>
</feature>
<dbReference type="EMBL" id="BK013742">
    <property type="protein sequence ID" value="DAD51173.1"/>
    <property type="molecule type" value="Genomic_RNA"/>
</dbReference>
<sequence>PIHRVTVEDPWFGQFVFCIFSGYWPTFYIGPLSQRVIRNESIQNARSPVVTYNGLREKVVSHHYWEGNVSGSSAGGETSKWPIVSRNGGSLDMTEGNYYSLKVTHYDITCSEGNGYVDITVSGTQRWYTAGVEDKWISPIKKKATIRLRYERDPYNGSSTCKGPAQVSCSDPNWISATITSSPMQNAGNDSMDVGIRSVEYWLDKAFQPSKDERLPDDTTRSDAVFAALKSVSLTDINGLNDFNDLANPLGSLATLASHFKGMTDLRGFLKGFANFHLFWKYVVGCNILTAKDCSNLMKYLSGGLPNLIDKFVNQDLIGRGRSTRTIDSNYGTIDLIWNAKLVIGSPWTPMGVFQRFQQLGLAPTFGNIWDCLPYSFVVDWIVPIQDSIDNAMAIFSTLESNVKYHVLSRKVIRKVSRPFSSGGHTFNLNVRSVDYYRVVDGGLPSGLRLTPSVRLPSESQALTGLALIGQRVL</sequence>
<accession>A0A8S5L1E8</accession>